<accession>A0A6P1P1C9</accession>
<organism evidence="1 2">
    <name type="scientific">Nibribacter ruber</name>
    <dbReference type="NCBI Taxonomy" id="2698458"/>
    <lineage>
        <taxon>Bacteria</taxon>
        <taxon>Pseudomonadati</taxon>
        <taxon>Bacteroidota</taxon>
        <taxon>Cytophagia</taxon>
        <taxon>Cytophagales</taxon>
        <taxon>Hymenobacteraceae</taxon>
        <taxon>Nibribacter</taxon>
    </lineage>
</organism>
<dbReference type="RefSeq" id="WP_160690867.1">
    <property type="nucleotide sequence ID" value="NZ_CP047897.1"/>
</dbReference>
<sequence length="79" mass="8705">MCTSRQTSVPSVIMIANQVGDNHQSVELVCGSCEETRILMLEQSYIIQRTLAHIQSLLLGKAGLNQLSNQNPCETTNED</sequence>
<dbReference type="AlphaFoldDB" id="A0A6P1P1C9"/>
<evidence type="ECO:0000313" key="2">
    <source>
        <dbReference type="Proteomes" id="UP000464214"/>
    </source>
</evidence>
<evidence type="ECO:0000313" key="1">
    <source>
        <dbReference type="EMBL" id="QHL87453.1"/>
    </source>
</evidence>
<gene>
    <name evidence="1" type="ORF">GU926_08380</name>
</gene>
<keyword evidence="2" id="KW-1185">Reference proteome</keyword>
<dbReference type="EMBL" id="CP047897">
    <property type="protein sequence ID" value="QHL87453.1"/>
    <property type="molecule type" value="Genomic_DNA"/>
</dbReference>
<dbReference type="KEGG" id="nib:GU926_08380"/>
<name>A0A6P1P1C9_9BACT</name>
<proteinExistence type="predicted"/>
<dbReference type="Proteomes" id="UP000464214">
    <property type="component" value="Chromosome"/>
</dbReference>
<reference evidence="1 2" key="1">
    <citation type="submission" date="2020-01" db="EMBL/GenBank/DDBJ databases">
        <authorList>
            <person name="Kim M."/>
        </authorList>
    </citation>
    <scope>NUCLEOTIDE SEQUENCE [LARGE SCALE GENOMIC DNA]</scope>
    <source>
        <strain evidence="1 2">BT10</strain>
    </source>
</reference>
<protein>
    <submittedName>
        <fullName evidence="1">Uncharacterized protein</fullName>
    </submittedName>
</protein>